<organism evidence="1 2">
    <name type="scientific">Limnoglobus roseus</name>
    <dbReference type="NCBI Taxonomy" id="2598579"/>
    <lineage>
        <taxon>Bacteria</taxon>
        <taxon>Pseudomonadati</taxon>
        <taxon>Planctomycetota</taxon>
        <taxon>Planctomycetia</taxon>
        <taxon>Gemmatales</taxon>
        <taxon>Gemmataceae</taxon>
        <taxon>Limnoglobus</taxon>
    </lineage>
</organism>
<proteinExistence type="predicted"/>
<protein>
    <submittedName>
        <fullName evidence="1">Uncharacterized protein</fullName>
    </submittedName>
</protein>
<keyword evidence="2" id="KW-1185">Reference proteome</keyword>
<sequence>MSNQNRIVAHIRITNREDVPVKYVQKYNALNAKSQASIRGGDGMLLHTMAQKLSYVHNIGGSIVTFGPKATKRVVAKLDEMGLNAVVEFGRVQEKAEGEVIVTENVNQKRYAASVAGA</sequence>
<dbReference type="EMBL" id="CP042425">
    <property type="protein sequence ID" value="QEL19825.1"/>
    <property type="molecule type" value="Genomic_DNA"/>
</dbReference>
<accession>A0A5C1AML5</accession>
<dbReference type="Proteomes" id="UP000324974">
    <property type="component" value="Chromosome"/>
</dbReference>
<name>A0A5C1AML5_9BACT</name>
<dbReference type="AlphaFoldDB" id="A0A5C1AML5"/>
<gene>
    <name evidence="1" type="ORF">PX52LOC_06906</name>
</gene>
<dbReference type="KEGG" id="lrs:PX52LOC_06906"/>
<evidence type="ECO:0000313" key="1">
    <source>
        <dbReference type="EMBL" id="QEL19825.1"/>
    </source>
</evidence>
<evidence type="ECO:0000313" key="2">
    <source>
        <dbReference type="Proteomes" id="UP000324974"/>
    </source>
</evidence>
<dbReference type="RefSeq" id="WP_149114179.1">
    <property type="nucleotide sequence ID" value="NZ_CP042425.1"/>
</dbReference>
<reference evidence="2" key="1">
    <citation type="submission" date="2019-08" db="EMBL/GenBank/DDBJ databases">
        <title>Limnoglobus roseus gen. nov., sp. nov., a novel freshwater planctomycete with a giant genome from the family Gemmataceae.</title>
        <authorList>
            <person name="Kulichevskaya I.S."/>
            <person name="Naumoff D.G."/>
            <person name="Miroshnikov K."/>
            <person name="Ivanova A."/>
            <person name="Philippov D.A."/>
            <person name="Hakobyan A."/>
            <person name="Rijpstra I.C."/>
            <person name="Sinninghe Damste J.S."/>
            <person name="Liesack W."/>
            <person name="Dedysh S.N."/>
        </authorList>
    </citation>
    <scope>NUCLEOTIDE SEQUENCE [LARGE SCALE GENOMIC DNA]</scope>
    <source>
        <strain evidence="2">PX52</strain>
    </source>
</reference>